<proteinExistence type="inferred from homology"/>
<keyword evidence="6 7" id="KW-0408">Iron</keyword>
<dbReference type="Pfam" id="PF14226">
    <property type="entry name" value="DIOX_N"/>
    <property type="match status" value="1"/>
</dbReference>
<dbReference type="InterPro" id="IPR027443">
    <property type="entry name" value="IPNS-like_sf"/>
</dbReference>
<comment type="similarity">
    <text evidence="2 7">Belongs to the iron/ascorbate-dependent oxidoreductase family.</text>
</comment>
<organism evidence="9 10">
    <name type="scientific">Canavalia gladiata</name>
    <name type="common">Sword bean</name>
    <name type="synonym">Dolichos gladiatus</name>
    <dbReference type="NCBI Taxonomy" id="3824"/>
    <lineage>
        <taxon>Eukaryota</taxon>
        <taxon>Viridiplantae</taxon>
        <taxon>Streptophyta</taxon>
        <taxon>Embryophyta</taxon>
        <taxon>Tracheophyta</taxon>
        <taxon>Spermatophyta</taxon>
        <taxon>Magnoliopsida</taxon>
        <taxon>eudicotyledons</taxon>
        <taxon>Gunneridae</taxon>
        <taxon>Pentapetalae</taxon>
        <taxon>rosids</taxon>
        <taxon>fabids</taxon>
        <taxon>Fabales</taxon>
        <taxon>Fabaceae</taxon>
        <taxon>Papilionoideae</taxon>
        <taxon>50 kb inversion clade</taxon>
        <taxon>NPAAA clade</taxon>
        <taxon>indigoferoid/millettioid clade</taxon>
        <taxon>Phaseoleae</taxon>
        <taxon>Canavalia</taxon>
    </lineage>
</organism>
<reference evidence="9 10" key="1">
    <citation type="submission" date="2024-01" db="EMBL/GenBank/DDBJ databases">
        <title>The genomes of 5 underutilized Papilionoideae crops provide insights into root nodulation and disease resistanc.</title>
        <authorList>
            <person name="Jiang F."/>
        </authorList>
    </citation>
    <scope>NUCLEOTIDE SEQUENCE [LARGE SCALE GENOMIC DNA]</scope>
    <source>
        <strain evidence="9">LVBAO_FW01</strain>
        <tissue evidence="9">Leaves</tissue>
    </source>
</reference>
<evidence type="ECO:0000256" key="2">
    <source>
        <dbReference type="ARBA" id="ARBA00008056"/>
    </source>
</evidence>
<dbReference type="FunFam" id="2.60.120.330:FF:000023">
    <property type="entry name" value="Feruloyl CoA ortho-hydroxylase 1"/>
    <property type="match status" value="1"/>
</dbReference>
<dbReference type="GO" id="GO:0046872">
    <property type="term" value="F:metal ion binding"/>
    <property type="evidence" value="ECO:0007669"/>
    <property type="project" value="UniProtKB-KW"/>
</dbReference>
<dbReference type="GO" id="GO:0051213">
    <property type="term" value="F:dioxygenase activity"/>
    <property type="evidence" value="ECO:0007669"/>
    <property type="project" value="UniProtKB-KW"/>
</dbReference>
<dbReference type="PROSITE" id="PS51471">
    <property type="entry name" value="FE2OG_OXY"/>
    <property type="match status" value="1"/>
</dbReference>
<evidence type="ECO:0000256" key="7">
    <source>
        <dbReference type="RuleBase" id="RU003682"/>
    </source>
</evidence>
<keyword evidence="4" id="KW-0223">Dioxygenase</keyword>
<dbReference type="Proteomes" id="UP001367508">
    <property type="component" value="Unassembled WGS sequence"/>
</dbReference>
<keyword evidence="5 7" id="KW-0560">Oxidoreductase</keyword>
<dbReference type="InterPro" id="IPR005123">
    <property type="entry name" value="Oxoglu/Fe-dep_dioxygenase_dom"/>
</dbReference>
<keyword evidence="3 7" id="KW-0479">Metal-binding</keyword>
<evidence type="ECO:0000256" key="5">
    <source>
        <dbReference type="ARBA" id="ARBA00023002"/>
    </source>
</evidence>
<dbReference type="InterPro" id="IPR026992">
    <property type="entry name" value="DIOX_N"/>
</dbReference>
<dbReference type="InterPro" id="IPR044861">
    <property type="entry name" value="IPNS-like_FE2OG_OXY"/>
</dbReference>
<accession>A0AAN9KYN1</accession>
<dbReference type="EMBL" id="JAYMYQ010000006">
    <property type="protein sequence ID" value="KAK7324339.1"/>
    <property type="molecule type" value="Genomic_DNA"/>
</dbReference>
<evidence type="ECO:0000313" key="10">
    <source>
        <dbReference type="Proteomes" id="UP001367508"/>
    </source>
</evidence>
<comment type="caution">
    <text evidence="9">The sequence shown here is derived from an EMBL/GenBank/DDBJ whole genome shotgun (WGS) entry which is preliminary data.</text>
</comment>
<dbReference type="SUPFAM" id="SSF51197">
    <property type="entry name" value="Clavaminate synthase-like"/>
    <property type="match status" value="1"/>
</dbReference>
<evidence type="ECO:0000256" key="4">
    <source>
        <dbReference type="ARBA" id="ARBA00022964"/>
    </source>
</evidence>
<evidence type="ECO:0000256" key="1">
    <source>
        <dbReference type="ARBA" id="ARBA00001961"/>
    </source>
</evidence>
<name>A0AAN9KYN1_CANGL</name>
<feature type="domain" description="Fe2OG dioxygenase" evidence="8">
    <location>
        <begin position="218"/>
        <end position="330"/>
    </location>
</feature>
<evidence type="ECO:0000256" key="3">
    <source>
        <dbReference type="ARBA" id="ARBA00022723"/>
    </source>
</evidence>
<keyword evidence="10" id="KW-1185">Reference proteome</keyword>
<dbReference type="AlphaFoldDB" id="A0AAN9KYN1"/>
<sequence>MRIDLPSSSEENAILHASMAPSFHSSNSLYEFVVKDGNGVKGLVDSGLLEVPERYIQPSHERINKQDSRACDMEPIDLSKLNGSEHEKVVDEIVKAAETLGFFQVVNHGVPLDLLESLKDAAHSFFNLPPEEKAVYLKGVSPSPKIKYGTSFAPEKEKALEWKDYVSMVYSSDEDALQCWPSQCKEVALEYLKLSSKMVRDIVKILIGNLGAELDDSKIEGLLGLKMVNMNYYPACPNPELTVGVGRHSDMGTITVLLQDGIGGLYVKVEEENDVGKGEWLEIPPIPGALVINIGDTIQILSNGKYKSAEHRVRTTSSQSRVSIPVFTVPIATERIGPLPEVVKKDGVAHYREVGFQDYMNNFFGNAHAGKKSLDFARINFA</sequence>
<dbReference type="Gene3D" id="2.60.120.330">
    <property type="entry name" value="B-lactam Antibiotic, Isopenicillin N Synthase, Chain"/>
    <property type="match status" value="1"/>
</dbReference>
<comment type="cofactor">
    <cofactor evidence="1">
        <name>L-ascorbate</name>
        <dbReference type="ChEBI" id="CHEBI:38290"/>
    </cofactor>
</comment>
<gene>
    <name evidence="9" type="ORF">VNO77_27872</name>
</gene>
<evidence type="ECO:0000313" key="9">
    <source>
        <dbReference type="EMBL" id="KAK7324339.1"/>
    </source>
</evidence>
<dbReference type="PANTHER" id="PTHR10209">
    <property type="entry name" value="OXIDOREDUCTASE, 2OG-FE II OXYGENASE FAMILY PROTEIN"/>
    <property type="match status" value="1"/>
</dbReference>
<protein>
    <recommendedName>
        <fullName evidence="8">Fe2OG dioxygenase domain-containing protein</fullName>
    </recommendedName>
</protein>
<dbReference type="GO" id="GO:0009805">
    <property type="term" value="P:coumarin biosynthetic process"/>
    <property type="evidence" value="ECO:0007669"/>
    <property type="project" value="UniProtKB-ARBA"/>
</dbReference>
<dbReference type="Pfam" id="PF03171">
    <property type="entry name" value="2OG-FeII_Oxy"/>
    <property type="match status" value="1"/>
</dbReference>
<evidence type="ECO:0000259" key="8">
    <source>
        <dbReference type="PROSITE" id="PS51471"/>
    </source>
</evidence>
<dbReference type="PANTHER" id="PTHR10209:SF230">
    <property type="entry name" value="SCOPOLETIN 8-HYDROXYLASE"/>
    <property type="match status" value="1"/>
</dbReference>
<evidence type="ECO:0000256" key="6">
    <source>
        <dbReference type="ARBA" id="ARBA00023004"/>
    </source>
</evidence>